<proteinExistence type="predicted"/>
<organism evidence="1 2">
    <name type="scientific">Methanospirillum purgamenti</name>
    <dbReference type="NCBI Taxonomy" id="2834276"/>
    <lineage>
        <taxon>Archaea</taxon>
        <taxon>Methanobacteriati</taxon>
        <taxon>Methanobacteriota</taxon>
        <taxon>Stenosarchaea group</taxon>
        <taxon>Methanomicrobia</taxon>
        <taxon>Methanomicrobiales</taxon>
        <taxon>Methanospirillaceae</taxon>
        <taxon>Methanospirillum</taxon>
    </lineage>
</organism>
<name>A0A8E7B0I8_9EURY</name>
<dbReference type="AlphaFoldDB" id="A0A8E7B0I8"/>
<dbReference type="Proteomes" id="UP000680656">
    <property type="component" value="Chromosome"/>
</dbReference>
<gene>
    <name evidence="1" type="ORF">KHC33_12980</name>
</gene>
<reference evidence="1 2" key="1">
    <citation type="submission" date="2021-05" db="EMBL/GenBank/DDBJ databases">
        <title>A novel Methanospirillum isolate from a pyrite-forming mixed culture.</title>
        <authorList>
            <person name="Bunk B."/>
            <person name="Sproer C."/>
            <person name="Spring S."/>
            <person name="Pester M."/>
        </authorList>
    </citation>
    <scope>NUCLEOTIDE SEQUENCE [LARGE SCALE GENOMIC DNA]</scope>
    <source>
        <strain evidence="1 2">J.3.6.1-F.2.7.3</strain>
    </source>
</reference>
<protein>
    <submittedName>
        <fullName evidence="1">DUF2098 family protein</fullName>
    </submittedName>
</protein>
<dbReference type="InterPro" id="IPR019209">
    <property type="entry name" value="DUF2098"/>
</dbReference>
<evidence type="ECO:0000313" key="1">
    <source>
        <dbReference type="EMBL" id="QVV88233.1"/>
    </source>
</evidence>
<sequence length="97" mass="10768">MVVPVIDIGSYAKYPKTGTFGTVVRFQEQHGQTFVELDSTHLLYRIDQLIPASFEEQAAIDSKDKEIKKIVYEREDLGESAFNDAAFQQDGACHGGG</sequence>
<dbReference type="EMBL" id="CP075546">
    <property type="protein sequence ID" value="QVV88233.1"/>
    <property type="molecule type" value="Genomic_DNA"/>
</dbReference>
<accession>A0A8E7B0I8</accession>
<dbReference type="Pfam" id="PF09871">
    <property type="entry name" value="DUF2098"/>
    <property type="match status" value="1"/>
</dbReference>
<evidence type="ECO:0000313" key="2">
    <source>
        <dbReference type="Proteomes" id="UP000680656"/>
    </source>
</evidence>
<keyword evidence="2" id="KW-1185">Reference proteome</keyword>
<dbReference type="KEGG" id="mrtj:KHC33_12980"/>